<gene>
    <name evidence="1" type="ORF">EV669_105117</name>
</gene>
<dbReference type="RefSeq" id="WP_132098477.1">
    <property type="nucleotide sequence ID" value="NZ_SMDA01000005.1"/>
</dbReference>
<protein>
    <submittedName>
        <fullName evidence="1">Phage gp36-like protein</fullName>
    </submittedName>
</protein>
<dbReference type="Proteomes" id="UP000294801">
    <property type="component" value="Unassembled WGS sequence"/>
</dbReference>
<organism evidence="1 2">
    <name type="scientific">Gulbenkiania mobilis</name>
    <dbReference type="NCBI Taxonomy" id="397457"/>
    <lineage>
        <taxon>Bacteria</taxon>
        <taxon>Pseudomonadati</taxon>
        <taxon>Pseudomonadota</taxon>
        <taxon>Betaproteobacteria</taxon>
        <taxon>Neisseriales</taxon>
        <taxon>Chromobacteriaceae</taxon>
        <taxon>Gulbenkiania</taxon>
    </lineage>
</organism>
<dbReference type="Pfam" id="PF07030">
    <property type="entry name" value="Phage_Mu_Gp36"/>
    <property type="match status" value="1"/>
</dbReference>
<dbReference type="InterPro" id="IPR009752">
    <property type="entry name" value="Phage_Mu_GpJ"/>
</dbReference>
<evidence type="ECO:0000313" key="1">
    <source>
        <dbReference type="EMBL" id="TCW31416.1"/>
    </source>
</evidence>
<dbReference type="EMBL" id="SMDA01000005">
    <property type="protein sequence ID" value="TCW31416.1"/>
    <property type="molecule type" value="Genomic_DNA"/>
</dbReference>
<name>A0ABY2CVY0_GULMO</name>
<evidence type="ECO:0000313" key="2">
    <source>
        <dbReference type="Proteomes" id="UP000294801"/>
    </source>
</evidence>
<comment type="caution">
    <text evidence="1">The sequence shown here is derived from an EMBL/GenBank/DDBJ whole genome shotgun (WGS) entry which is preliminary data.</text>
</comment>
<accession>A0ABY2CVY0</accession>
<keyword evidence="2" id="KW-1185">Reference proteome</keyword>
<sequence>MTYALQSDLALAIPPETLLRLSADDPMATVPDATVIGEMLAAASAEIDAALADGGLVLPVPAPAIIKHLCVSLARCRLYARRPEGMDFPEAVRRECDAARKTLAAIAAGDLRLGTTAPAGSPKAATPGRVFVGGEF</sequence>
<proteinExistence type="predicted"/>
<reference evidence="1 2" key="1">
    <citation type="submission" date="2019-03" db="EMBL/GenBank/DDBJ databases">
        <title>Genomic Encyclopedia of Type Strains, Phase IV (KMG-IV): sequencing the most valuable type-strain genomes for metagenomic binning, comparative biology and taxonomic classification.</title>
        <authorList>
            <person name="Goeker M."/>
        </authorList>
    </citation>
    <scope>NUCLEOTIDE SEQUENCE [LARGE SCALE GENOMIC DNA]</scope>
    <source>
        <strain evidence="1 2">DSM 18507</strain>
    </source>
</reference>